<evidence type="ECO:0000313" key="2">
    <source>
        <dbReference type="Proteomes" id="UP000004947"/>
    </source>
</evidence>
<dbReference type="AlphaFoldDB" id="A6DKZ7"/>
<dbReference type="InterPro" id="IPR037012">
    <property type="entry name" value="NanQ/TabA/YiaL_sf"/>
</dbReference>
<keyword evidence="2" id="KW-1185">Reference proteome</keyword>
<accession>A6DKZ7</accession>
<name>A6DKZ7_9BACT</name>
<evidence type="ECO:0008006" key="3">
    <source>
        <dbReference type="Google" id="ProtNLM"/>
    </source>
</evidence>
<proteinExistence type="predicted"/>
<dbReference type="PANTHER" id="PTHR34986">
    <property type="entry name" value="EVOLVED BETA-GALACTOSIDASE SUBUNIT BETA"/>
    <property type="match status" value="1"/>
</dbReference>
<dbReference type="STRING" id="313628.LNTAR_20373"/>
<dbReference type="eggNOG" id="COG2731">
    <property type="taxonomic scope" value="Bacteria"/>
</dbReference>
<dbReference type="Pfam" id="PF04074">
    <property type="entry name" value="DUF386"/>
    <property type="match status" value="1"/>
</dbReference>
<reference evidence="1 2" key="1">
    <citation type="journal article" date="2010" name="J. Bacteriol.">
        <title>Genome sequence of Lentisphaera araneosa HTCC2155T, the type species of the order Lentisphaerales in the phylum Lentisphaerae.</title>
        <authorList>
            <person name="Thrash J.C."/>
            <person name="Cho J.C."/>
            <person name="Vergin K.L."/>
            <person name="Morris R.M."/>
            <person name="Giovannoni S.J."/>
        </authorList>
    </citation>
    <scope>NUCLEOTIDE SEQUENCE [LARGE SCALE GENOMIC DNA]</scope>
    <source>
        <strain evidence="1 2">HTCC2155</strain>
    </source>
</reference>
<dbReference type="RefSeq" id="WP_007278559.1">
    <property type="nucleotide sequence ID" value="NZ_ABCK01000008.1"/>
</dbReference>
<protein>
    <recommendedName>
        <fullName evidence="3">YhcH/YjgK/YiaL family protein</fullName>
    </recommendedName>
</protein>
<dbReference type="PANTHER" id="PTHR34986:SF1">
    <property type="entry name" value="PROTEIN YIAL"/>
    <property type="match status" value="1"/>
</dbReference>
<dbReference type="Proteomes" id="UP000004947">
    <property type="component" value="Unassembled WGS sequence"/>
</dbReference>
<dbReference type="Gene3D" id="2.60.120.370">
    <property type="entry name" value="YhcH/YjgK/YiaL"/>
    <property type="match status" value="1"/>
</dbReference>
<sequence length="149" mass="17152">MILCTFEEIENYACLNPRFATAAKWLLDQDLDKLAFGKTIIDGDEIFAIKETLAGRKEDKANLEAHKKYIDIQICLQGRDNIRWKANSECQTVLQDYCEEKDIIFYMDKSVQSIQIYDDKAAIFFPEDAHAPLIADEELTKLVIKVLVN</sequence>
<dbReference type="OrthoDB" id="6196468at2"/>
<dbReference type="InterPro" id="IPR004375">
    <property type="entry name" value="NanQ/TabA/YiaL"/>
</dbReference>
<dbReference type="NCBIfam" id="TIGR00022">
    <property type="entry name" value="YhcH/YjgK/YiaL family protein"/>
    <property type="match status" value="1"/>
</dbReference>
<evidence type="ECO:0000313" key="1">
    <source>
        <dbReference type="EMBL" id="EDM27599.1"/>
    </source>
</evidence>
<gene>
    <name evidence="1" type="ORF">LNTAR_20373</name>
</gene>
<dbReference type="EMBL" id="ABCK01000008">
    <property type="protein sequence ID" value="EDM27599.1"/>
    <property type="molecule type" value="Genomic_DNA"/>
</dbReference>
<dbReference type="SUPFAM" id="SSF51197">
    <property type="entry name" value="Clavaminate synthase-like"/>
    <property type="match status" value="1"/>
</dbReference>
<dbReference type="GO" id="GO:0005829">
    <property type="term" value="C:cytosol"/>
    <property type="evidence" value="ECO:0007669"/>
    <property type="project" value="TreeGrafter"/>
</dbReference>
<comment type="caution">
    <text evidence="1">The sequence shown here is derived from an EMBL/GenBank/DDBJ whole genome shotgun (WGS) entry which is preliminary data.</text>
</comment>
<organism evidence="1 2">
    <name type="scientific">Lentisphaera araneosa HTCC2155</name>
    <dbReference type="NCBI Taxonomy" id="313628"/>
    <lineage>
        <taxon>Bacteria</taxon>
        <taxon>Pseudomonadati</taxon>
        <taxon>Lentisphaerota</taxon>
        <taxon>Lentisphaeria</taxon>
        <taxon>Lentisphaerales</taxon>
        <taxon>Lentisphaeraceae</taxon>
        <taxon>Lentisphaera</taxon>
    </lineage>
</organism>